<evidence type="ECO:0000313" key="2">
    <source>
        <dbReference type="Proteomes" id="UP000799754"/>
    </source>
</evidence>
<sequence>MPTRPRPRHRPLTPATLAGVLSLIFPTVTLARLYTIHPMLKSSLLPVAYTCFISGVTFLTYGYDKMQARNLEWRVSELTLHFLGLLGGWPGALVGMHFFQHKTRKTSFLILFWGIVLGWQGMLWTFLYGDQSKVTW</sequence>
<dbReference type="Proteomes" id="UP000799754">
    <property type="component" value="Unassembled WGS sequence"/>
</dbReference>
<keyword evidence="2" id="KW-1185">Reference proteome</keyword>
<dbReference type="EMBL" id="MU006742">
    <property type="protein sequence ID" value="KAF2622687.1"/>
    <property type="molecule type" value="Genomic_DNA"/>
</dbReference>
<comment type="caution">
    <text evidence="1">The sequence shown here is derived from an EMBL/GenBank/DDBJ whole genome shotgun (WGS) entry which is preliminary data.</text>
</comment>
<proteinExistence type="predicted"/>
<organism evidence="1 2">
    <name type="scientific">Macroventuria anomochaeta</name>
    <dbReference type="NCBI Taxonomy" id="301207"/>
    <lineage>
        <taxon>Eukaryota</taxon>
        <taxon>Fungi</taxon>
        <taxon>Dikarya</taxon>
        <taxon>Ascomycota</taxon>
        <taxon>Pezizomycotina</taxon>
        <taxon>Dothideomycetes</taxon>
        <taxon>Pleosporomycetidae</taxon>
        <taxon>Pleosporales</taxon>
        <taxon>Pleosporineae</taxon>
        <taxon>Didymellaceae</taxon>
        <taxon>Macroventuria</taxon>
    </lineage>
</organism>
<reference evidence="1" key="1">
    <citation type="journal article" date="2020" name="Stud. Mycol.">
        <title>101 Dothideomycetes genomes: a test case for predicting lifestyles and emergence of pathogens.</title>
        <authorList>
            <person name="Haridas S."/>
            <person name="Albert R."/>
            <person name="Binder M."/>
            <person name="Bloem J."/>
            <person name="Labutti K."/>
            <person name="Salamov A."/>
            <person name="Andreopoulos B."/>
            <person name="Baker S."/>
            <person name="Barry K."/>
            <person name="Bills G."/>
            <person name="Bluhm B."/>
            <person name="Cannon C."/>
            <person name="Castanera R."/>
            <person name="Culley D."/>
            <person name="Daum C."/>
            <person name="Ezra D."/>
            <person name="Gonzalez J."/>
            <person name="Henrissat B."/>
            <person name="Kuo A."/>
            <person name="Liang C."/>
            <person name="Lipzen A."/>
            <person name="Lutzoni F."/>
            <person name="Magnuson J."/>
            <person name="Mondo S."/>
            <person name="Nolan M."/>
            <person name="Ohm R."/>
            <person name="Pangilinan J."/>
            <person name="Park H.-J."/>
            <person name="Ramirez L."/>
            <person name="Alfaro M."/>
            <person name="Sun H."/>
            <person name="Tritt A."/>
            <person name="Yoshinaga Y."/>
            <person name="Zwiers L.-H."/>
            <person name="Turgeon B."/>
            <person name="Goodwin S."/>
            <person name="Spatafora J."/>
            <person name="Crous P."/>
            <person name="Grigoriev I."/>
        </authorList>
    </citation>
    <scope>NUCLEOTIDE SEQUENCE</scope>
    <source>
        <strain evidence="1">CBS 525.71</strain>
    </source>
</reference>
<protein>
    <submittedName>
        <fullName evidence="1">DUF1294-domain-containing protein</fullName>
    </submittedName>
</protein>
<accession>A0ACB6RP17</accession>
<name>A0ACB6RP17_9PLEO</name>
<gene>
    <name evidence="1" type="ORF">BU25DRAFT_204063</name>
</gene>
<evidence type="ECO:0000313" key="1">
    <source>
        <dbReference type="EMBL" id="KAF2622687.1"/>
    </source>
</evidence>